<dbReference type="EMBL" id="MU007022">
    <property type="protein sequence ID" value="KAF2433253.1"/>
    <property type="molecule type" value="Genomic_DNA"/>
</dbReference>
<dbReference type="OrthoDB" id="4448936at2759"/>
<comment type="caution">
    <text evidence="3">The sequence shown here is derived from an EMBL/GenBank/DDBJ whole genome shotgun (WGS) entry which is preliminary data.</text>
</comment>
<reference evidence="3" key="1">
    <citation type="journal article" date="2020" name="Stud. Mycol.">
        <title>101 Dothideomycetes genomes: a test case for predicting lifestyles and emergence of pathogens.</title>
        <authorList>
            <person name="Haridas S."/>
            <person name="Albert R."/>
            <person name="Binder M."/>
            <person name="Bloem J."/>
            <person name="Labutti K."/>
            <person name="Salamov A."/>
            <person name="Andreopoulos B."/>
            <person name="Baker S."/>
            <person name="Barry K."/>
            <person name="Bills G."/>
            <person name="Bluhm B."/>
            <person name="Cannon C."/>
            <person name="Castanera R."/>
            <person name="Culley D."/>
            <person name="Daum C."/>
            <person name="Ezra D."/>
            <person name="Gonzalez J."/>
            <person name="Henrissat B."/>
            <person name="Kuo A."/>
            <person name="Liang C."/>
            <person name="Lipzen A."/>
            <person name="Lutzoni F."/>
            <person name="Magnuson J."/>
            <person name="Mondo S."/>
            <person name="Nolan M."/>
            <person name="Ohm R."/>
            <person name="Pangilinan J."/>
            <person name="Park H.-J."/>
            <person name="Ramirez L."/>
            <person name="Alfaro M."/>
            <person name="Sun H."/>
            <person name="Tritt A."/>
            <person name="Yoshinaga Y."/>
            <person name="Zwiers L.-H."/>
            <person name="Turgeon B."/>
            <person name="Goodwin S."/>
            <person name="Spatafora J."/>
            <person name="Crous P."/>
            <person name="Grigoriev I."/>
        </authorList>
    </citation>
    <scope>NUCLEOTIDE SEQUENCE</scope>
    <source>
        <strain evidence="3">CBS 130266</strain>
    </source>
</reference>
<dbReference type="Proteomes" id="UP000800235">
    <property type="component" value="Unassembled WGS sequence"/>
</dbReference>
<sequence length="379" mass="42172">MYQVSANPATPQPKAPRNLWPSPSFSDYFSGDEHATPAKTVDFQTRPPVQDQLIVRLHHIANQIENHDFTGEAPSLLTLKLDELEQALNAPQSQSRSPAEQAEIGLFDGDEADEEDEDETEVSEVEDAAHEPISKAVVDRITAAQEQLQLRVAEVKHINALATARIERDKAEIQRLKSENEDFHSDLSDIHSIMLLLKMQLKAIEVQAGPHMDDAAGDSMRADIDRWKMDWQDVDARLKQRRHLYQRRGSSSTSLMDGNGMSSSSMHLTIARPGLIHRVDSDPFVDYPSSLEALSSTDTSFHGKSFGDEEACTGATRSDSPMEQRVLFPEKQTAADSPPQQAEDSDVSDLESSPPPPGKTPWQELWDSLADYAGIMEYD</sequence>
<proteinExistence type="predicted"/>
<dbReference type="AlphaFoldDB" id="A0A9P4U1R6"/>
<accession>A0A9P4U1R6</accession>
<evidence type="ECO:0000313" key="4">
    <source>
        <dbReference type="Proteomes" id="UP000800235"/>
    </source>
</evidence>
<keyword evidence="1" id="KW-0175">Coiled coil</keyword>
<feature type="region of interest" description="Disordered" evidence="2">
    <location>
        <begin position="108"/>
        <end position="129"/>
    </location>
</feature>
<protein>
    <submittedName>
        <fullName evidence="3">Uncharacterized protein</fullName>
    </submittedName>
</protein>
<feature type="region of interest" description="Disordered" evidence="2">
    <location>
        <begin position="328"/>
        <end position="365"/>
    </location>
</feature>
<name>A0A9P4U1R6_9PEZI</name>
<gene>
    <name evidence="3" type="ORF">EJ08DRAFT_731941</name>
</gene>
<organism evidence="3 4">
    <name type="scientific">Tothia fuscella</name>
    <dbReference type="NCBI Taxonomy" id="1048955"/>
    <lineage>
        <taxon>Eukaryota</taxon>
        <taxon>Fungi</taxon>
        <taxon>Dikarya</taxon>
        <taxon>Ascomycota</taxon>
        <taxon>Pezizomycotina</taxon>
        <taxon>Dothideomycetes</taxon>
        <taxon>Pleosporomycetidae</taxon>
        <taxon>Venturiales</taxon>
        <taxon>Cylindrosympodiaceae</taxon>
        <taxon>Tothia</taxon>
    </lineage>
</organism>
<evidence type="ECO:0000256" key="1">
    <source>
        <dbReference type="SAM" id="Coils"/>
    </source>
</evidence>
<evidence type="ECO:0000313" key="3">
    <source>
        <dbReference type="EMBL" id="KAF2433253.1"/>
    </source>
</evidence>
<evidence type="ECO:0000256" key="2">
    <source>
        <dbReference type="SAM" id="MobiDB-lite"/>
    </source>
</evidence>
<feature type="coiled-coil region" evidence="1">
    <location>
        <begin position="159"/>
        <end position="186"/>
    </location>
</feature>
<feature type="compositionally biased region" description="Acidic residues" evidence="2">
    <location>
        <begin position="108"/>
        <end position="126"/>
    </location>
</feature>
<keyword evidence="4" id="KW-1185">Reference proteome</keyword>
<feature type="region of interest" description="Disordered" evidence="2">
    <location>
        <begin position="1"/>
        <end position="33"/>
    </location>
</feature>